<evidence type="ECO:0000256" key="1">
    <source>
        <dbReference type="SAM" id="MobiDB-lite"/>
    </source>
</evidence>
<reference evidence="2" key="1">
    <citation type="journal article" date="2020" name="Stud. Mycol.">
        <title>101 Dothideomycetes genomes: a test case for predicting lifestyles and emergence of pathogens.</title>
        <authorList>
            <person name="Haridas S."/>
            <person name="Albert R."/>
            <person name="Binder M."/>
            <person name="Bloem J."/>
            <person name="Labutti K."/>
            <person name="Salamov A."/>
            <person name="Andreopoulos B."/>
            <person name="Baker S."/>
            <person name="Barry K."/>
            <person name="Bills G."/>
            <person name="Bluhm B."/>
            <person name="Cannon C."/>
            <person name="Castanera R."/>
            <person name="Culley D."/>
            <person name="Daum C."/>
            <person name="Ezra D."/>
            <person name="Gonzalez J."/>
            <person name="Henrissat B."/>
            <person name="Kuo A."/>
            <person name="Liang C."/>
            <person name="Lipzen A."/>
            <person name="Lutzoni F."/>
            <person name="Magnuson J."/>
            <person name="Mondo S."/>
            <person name="Nolan M."/>
            <person name="Ohm R."/>
            <person name="Pangilinan J."/>
            <person name="Park H.-J."/>
            <person name="Ramirez L."/>
            <person name="Alfaro M."/>
            <person name="Sun H."/>
            <person name="Tritt A."/>
            <person name="Yoshinaga Y."/>
            <person name="Zwiers L.-H."/>
            <person name="Turgeon B."/>
            <person name="Goodwin S."/>
            <person name="Spatafora J."/>
            <person name="Crous P."/>
            <person name="Grigoriev I."/>
        </authorList>
    </citation>
    <scope>NUCLEOTIDE SEQUENCE</scope>
    <source>
        <strain evidence="2">CBS 473.64</strain>
    </source>
</reference>
<feature type="compositionally biased region" description="Basic and acidic residues" evidence="1">
    <location>
        <begin position="74"/>
        <end position="84"/>
    </location>
</feature>
<name>A0A6A6RZD3_9PLEO</name>
<sequence>MLPNARTQLLTTQTSHATYNKDDLIYSAKSLTSSSLIFLHIEQSNSKPEERRQEMQPRPRSINDDELWFRPGSGRHEEVARQEQESSAYQYTTSRHIARRSVSPSRYPQIPSISTPSQDKPLPPSPESHKKKNKPASLRSLLSRRSSHETVYSAHLQPDSAHSHQRSSSKDGKLSPEPLYPLRTSSLSMPNTPVDASSSSSDMARANSASPNYPATIDYQRRSLVPAPLQTKPRSTSTETYFDTGAPLNVRAFPETGRQVPAMANDPRTGGPRPHTWLSPTEPFNNDNEFHLFAEATSGLPDGFDPMSPNEAPRLQASLFARGSQNDTIPLPFQDPSALGRWEPRPDEFIPRQRPRELREPSISYPSYAYNEAPESPPREVVPLPSIDDVWSPRQPPREFATSSSALPDMDLYDQPSYSPGPSGSAFPRRASYDRPPSSPMPANLVAVNMELERLGVEDEQHDDDELPNYAQSQAEMHEKKRVEAAARARELESRWNSSRGWRGR</sequence>
<feature type="region of interest" description="Disordered" evidence="1">
    <location>
        <begin position="42"/>
        <end position="214"/>
    </location>
</feature>
<feature type="compositionally biased region" description="Polar residues" evidence="1">
    <location>
        <begin position="183"/>
        <end position="195"/>
    </location>
</feature>
<feature type="compositionally biased region" description="Basic and acidic residues" evidence="1">
    <location>
        <begin position="476"/>
        <end position="494"/>
    </location>
</feature>
<feature type="compositionally biased region" description="Basic and acidic residues" evidence="1">
    <location>
        <begin position="47"/>
        <end position="63"/>
    </location>
</feature>
<feature type="compositionally biased region" description="Polar residues" evidence="1">
    <location>
        <begin position="102"/>
        <end position="118"/>
    </location>
</feature>
<feature type="compositionally biased region" description="Low complexity" evidence="1">
    <location>
        <begin position="495"/>
        <end position="505"/>
    </location>
</feature>
<feature type="compositionally biased region" description="Polar residues" evidence="1">
    <location>
        <begin position="85"/>
        <end position="95"/>
    </location>
</feature>
<dbReference type="Proteomes" id="UP000799753">
    <property type="component" value="Unassembled WGS sequence"/>
</dbReference>
<protein>
    <submittedName>
        <fullName evidence="2">Uncharacterized protein</fullName>
    </submittedName>
</protein>
<gene>
    <name evidence="2" type="ORF">P280DRAFT_333841</name>
</gene>
<organism evidence="2 3">
    <name type="scientific">Massarina eburnea CBS 473.64</name>
    <dbReference type="NCBI Taxonomy" id="1395130"/>
    <lineage>
        <taxon>Eukaryota</taxon>
        <taxon>Fungi</taxon>
        <taxon>Dikarya</taxon>
        <taxon>Ascomycota</taxon>
        <taxon>Pezizomycotina</taxon>
        <taxon>Dothideomycetes</taxon>
        <taxon>Pleosporomycetidae</taxon>
        <taxon>Pleosporales</taxon>
        <taxon>Massarineae</taxon>
        <taxon>Massarinaceae</taxon>
        <taxon>Massarina</taxon>
    </lineage>
</organism>
<feature type="region of interest" description="Disordered" evidence="1">
    <location>
        <begin position="458"/>
        <end position="505"/>
    </location>
</feature>
<keyword evidence="3" id="KW-1185">Reference proteome</keyword>
<evidence type="ECO:0000313" key="3">
    <source>
        <dbReference type="Proteomes" id="UP000799753"/>
    </source>
</evidence>
<proteinExistence type="predicted"/>
<feature type="compositionally biased region" description="Basic and acidic residues" evidence="1">
    <location>
        <begin position="342"/>
        <end position="360"/>
    </location>
</feature>
<accession>A0A6A6RZD3</accession>
<evidence type="ECO:0000313" key="2">
    <source>
        <dbReference type="EMBL" id="KAF2640939.1"/>
    </source>
</evidence>
<dbReference type="AlphaFoldDB" id="A0A6A6RZD3"/>
<dbReference type="EMBL" id="MU006784">
    <property type="protein sequence ID" value="KAF2640939.1"/>
    <property type="molecule type" value="Genomic_DNA"/>
</dbReference>
<feature type="compositionally biased region" description="Low complexity" evidence="1">
    <location>
        <begin position="196"/>
        <end position="210"/>
    </location>
</feature>
<feature type="region of interest" description="Disordered" evidence="1">
    <location>
        <begin position="335"/>
        <end position="443"/>
    </location>
</feature>
<dbReference type="OrthoDB" id="3795041at2759"/>